<name>A0A099I0N5_CLOIN</name>
<dbReference type="InterPro" id="IPR028098">
    <property type="entry name" value="Glyco_trans_4-like_N"/>
</dbReference>
<sequence>MTKQKKIKILHVAECIGGVDKYLHSLLKYTERNKYETIVVLSHLYNASEYKDISNHIEQLKIPHDIGIKTILSSKKIRSIIKKYDPDVVYAHSSIAGAITRIACLGVKCKVIYNPHGWSFNIKSRKSWIYVALERLMAKYCDAIVCISEAEKKSALDNNISNINKLHIIYNGIETNIVPEKSRKELGIPEDAYVIGMVGRICKQKAPDIFVGISKFISDAYFLIVGDVLEGSYEERKEIEKIAKENNVKLKITGWVDNPIDYVGTFDVACLLSRWEGFGLAIPEYMICKKPIVATNVDALSYLIQNEQNGLLVCVDNQEEAANAISKIRNNDEFRKKIIKKGYKDVFEKYDVKRVALETDKLINALLD</sequence>
<evidence type="ECO:0000259" key="2">
    <source>
        <dbReference type="Pfam" id="PF13439"/>
    </source>
</evidence>
<protein>
    <recommendedName>
        <fullName evidence="5">Glycosyltransferase</fullName>
    </recommendedName>
</protein>
<dbReference type="PANTHER" id="PTHR45947:SF3">
    <property type="entry name" value="SULFOQUINOVOSYL TRANSFERASE SQD2"/>
    <property type="match status" value="1"/>
</dbReference>
<feature type="domain" description="Glycosyltransferase subfamily 4-like N-terminal" evidence="2">
    <location>
        <begin position="16"/>
        <end position="176"/>
    </location>
</feature>
<accession>A0A099I0N5</accession>
<dbReference type="Pfam" id="PF13439">
    <property type="entry name" value="Glyco_transf_4"/>
    <property type="match status" value="1"/>
</dbReference>
<dbReference type="Proteomes" id="UP000030008">
    <property type="component" value="Unassembled WGS sequence"/>
</dbReference>
<dbReference type="Pfam" id="PF00534">
    <property type="entry name" value="Glycos_transf_1"/>
    <property type="match status" value="1"/>
</dbReference>
<dbReference type="Gene3D" id="3.40.50.2000">
    <property type="entry name" value="Glycogen Phosphorylase B"/>
    <property type="match status" value="2"/>
</dbReference>
<reference evidence="3 4" key="1">
    <citation type="submission" date="2014-08" db="EMBL/GenBank/DDBJ databases">
        <title>Clostridium innocuum, an unnegligible vancomycin-resistant pathogen causing extra-intestinal infections.</title>
        <authorList>
            <person name="Feng Y."/>
            <person name="Chiu C.-H."/>
        </authorList>
    </citation>
    <scope>NUCLEOTIDE SEQUENCE [LARGE SCALE GENOMIC DNA]</scope>
    <source>
        <strain evidence="3 4">AN88</strain>
    </source>
</reference>
<evidence type="ECO:0008006" key="5">
    <source>
        <dbReference type="Google" id="ProtNLM"/>
    </source>
</evidence>
<dbReference type="InterPro" id="IPR001296">
    <property type="entry name" value="Glyco_trans_1"/>
</dbReference>
<evidence type="ECO:0000313" key="4">
    <source>
        <dbReference type="Proteomes" id="UP000030008"/>
    </source>
</evidence>
<dbReference type="GO" id="GO:0016757">
    <property type="term" value="F:glycosyltransferase activity"/>
    <property type="evidence" value="ECO:0007669"/>
    <property type="project" value="InterPro"/>
</dbReference>
<dbReference type="EMBL" id="JQIF01000131">
    <property type="protein sequence ID" value="KGJ51290.1"/>
    <property type="molecule type" value="Genomic_DNA"/>
</dbReference>
<dbReference type="PANTHER" id="PTHR45947">
    <property type="entry name" value="SULFOQUINOVOSYL TRANSFERASE SQD2"/>
    <property type="match status" value="1"/>
</dbReference>
<dbReference type="RefSeq" id="WP_044908231.1">
    <property type="nucleotide sequence ID" value="NZ_JQIF01000131.1"/>
</dbReference>
<proteinExistence type="predicted"/>
<evidence type="ECO:0000313" key="3">
    <source>
        <dbReference type="EMBL" id="KGJ51290.1"/>
    </source>
</evidence>
<dbReference type="AlphaFoldDB" id="A0A099I0N5"/>
<gene>
    <name evidence="3" type="ORF">CIAN88_21725</name>
</gene>
<comment type="caution">
    <text evidence="3">The sequence shown here is derived from an EMBL/GenBank/DDBJ whole genome shotgun (WGS) entry which is preliminary data.</text>
</comment>
<evidence type="ECO:0000259" key="1">
    <source>
        <dbReference type="Pfam" id="PF00534"/>
    </source>
</evidence>
<organism evidence="3 4">
    <name type="scientific">Clostridium innocuum</name>
    <dbReference type="NCBI Taxonomy" id="1522"/>
    <lineage>
        <taxon>Bacteria</taxon>
        <taxon>Bacillati</taxon>
        <taxon>Bacillota</taxon>
        <taxon>Clostridia</taxon>
        <taxon>Eubacteriales</taxon>
        <taxon>Clostridiaceae</taxon>
        <taxon>Clostridium</taxon>
    </lineage>
</organism>
<feature type="domain" description="Glycosyl transferase family 1" evidence="1">
    <location>
        <begin position="180"/>
        <end position="344"/>
    </location>
</feature>
<dbReference type="InterPro" id="IPR050194">
    <property type="entry name" value="Glycosyltransferase_grp1"/>
</dbReference>
<dbReference type="SUPFAM" id="SSF53756">
    <property type="entry name" value="UDP-Glycosyltransferase/glycogen phosphorylase"/>
    <property type="match status" value="1"/>
</dbReference>